<dbReference type="PANTHER" id="PTHR22807">
    <property type="entry name" value="NOP2 YEAST -RELATED NOL1/NOP2/FMU SUN DOMAIN-CONTAINING"/>
    <property type="match status" value="1"/>
</dbReference>
<dbReference type="GO" id="GO:0008173">
    <property type="term" value="F:RNA methyltransferase activity"/>
    <property type="evidence" value="ECO:0007669"/>
    <property type="project" value="InterPro"/>
</dbReference>
<accession>A0A8J7TTQ3</accession>
<feature type="binding site" evidence="5">
    <location>
        <position position="305"/>
    </location>
    <ligand>
        <name>S-adenosyl-L-methionine</name>
        <dbReference type="ChEBI" id="CHEBI:59789"/>
    </ligand>
</feature>
<dbReference type="PANTHER" id="PTHR22807:SF53">
    <property type="entry name" value="RIBOSOMAL RNA SMALL SUBUNIT METHYLTRANSFERASE B-RELATED"/>
    <property type="match status" value="1"/>
</dbReference>
<dbReference type="InterPro" id="IPR049560">
    <property type="entry name" value="MeTrfase_RsmB-F_NOP2_cat"/>
</dbReference>
<evidence type="ECO:0000256" key="2">
    <source>
        <dbReference type="ARBA" id="ARBA00022679"/>
    </source>
</evidence>
<dbReference type="InterPro" id="IPR029063">
    <property type="entry name" value="SAM-dependent_MTases_sf"/>
</dbReference>
<dbReference type="Proteomes" id="UP000664414">
    <property type="component" value="Unassembled WGS sequence"/>
</dbReference>
<keyword evidence="3 5" id="KW-0949">S-adenosyl-L-methionine</keyword>
<feature type="binding site" evidence="5">
    <location>
        <position position="267"/>
    </location>
    <ligand>
        <name>S-adenosyl-L-methionine</name>
        <dbReference type="ChEBI" id="CHEBI:59789"/>
    </ligand>
</feature>
<dbReference type="CDD" id="cd02440">
    <property type="entry name" value="AdoMet_MTases"/>
    <property type="match status" value="1"/>
</dbReference>
<dbReference type="PRINTS" id="PR02008">
    <property type="entry name" value="RCMTFAMILY"/>
</dbReference>
<dbReference type="SUPFAM" id="SSF53335">
    <property type="entry name" value="S-adenosyl-L-methionine-dependent methyltransferases"/>
    <property type="match status" value="1"/>
</dbReference>
<dbReference type="Pfam" id="PF01189">
    <property type="entry name" value="Methyltr_RsmB-F"/>
    <property type="match status" value="1"/>
</dbReference>
<dbReference type="Gene3D" id="3.40.50.150">
    <property type="entry name" value="Vaccinia Virus protein VP39"/>
    <property type="match status" value="1"/>
</dbReference>
<dbReference type="InterPro" id="IPR054728">
    <property type="entry name" value="RsmB-like_ferredoxin"/>
</dbReference>
<evidence type="ECO:0000256" key="4">
    <source>
        <dbReference type="ARBA" id="ARBA00022884"/>
    </source>
</evidence>
<feature type="domain" description="SAM-dependent MTase RsmB/NOP-type" evidence="6">
    <location>
        <begin position="153"/>
        <end position="423"/>
    </location>
</feature>
<evidence type="ECO:0000259" key="6">
    <source>
        <dbReference type="PROSITE" id="PS51686"/>
    </source>
</evidence>
<dbReference type="Pfam" id="PF22458">
    <property type="entry name" value="RsmF-B_ferredox"/>
    <property type="match status" value="1"/>
</dbReference>
<keyword evidence="4 5" id="KW-0694">RNA-binding</keyword>
<sequence length="423" mass="48163">MTPGAQVAAALDLLEHAITVGEKPFDVIITHYFKQRRYAGSQDRRTILELVYGVLRNFYKLFYVAQEKFSHEVSARLYLLAYLKLILDKKEVDLDSLFSGIGYAPSKITPPEQNFFKNLQAEIVKWPEWAHANIPEFLWPEVQNIFGVKALSEAESLNQEATVDLRVNPLKTNRDFIKKSLESENIESIETLYSPLGLRLKKRVNLTNHPLYQQGLFEFQDEASQLVSILCDVQGNETVLDYCAGAGGKTLALAGLMDNKGHIDAYDVSSTRLRKAELRAQRTGCQNVHFLTNVSDRTYDRVLIDAPCSGTGTWRRHPEWRVTITPENLKKFISLQKEIIFKAVQNVKTGGRLIYVTCSLLACENEEIMENFLENHSEFKAVPISGVWEKLLKVPCPTASSFLRFTPHQHKTDGFFIAIFEKK</sequence>
<dbReference type="GO" id="GO:0001510">
    <property type="term" value="P:RNA methylation"/>
    <property type="evidence" value="ECO:0007669"/>
    <property type="project" value="InterPro"/>
</dbReference>
<comment type="similarity">
    <text evidence="5">Belongs to the class I-like SAM-binding methyltransferase superfamily. RsmB/NOP family.</text>
</comment>
<evidence type="ECO:0000313" key="7">
    <source>
        <dbReference type="EMBL" id="MBN9412432.1"/>
    </source>
</evidence>
<evidence type="ECO:0000256" key="1">
    <source>
        <dbReference type="ARBA" id="ARBA00022603"/>
    </source>
</evidence>
<dbReference type="InterPro" id="IPR001678">
    <property type="entry name" value="MeTrfase_RsmB-F_NOP2_dom"/>
</dbReference>
<evidence type="ECO:0000256" key="5">
    <source>
        <dbReference type="PROSITE-ProRule" id="PRU01023"/>
    </source>
</evidence>
<dbReference type="InterPro" id="IPR023267">
    <property type="entry name" value="RCMT"/>
</dbReference>
<evidence type="ECO:0000256" key="3">
    <source>
        <dbReference type="ARBA" id="ARBA00022691"/>
    </source>
</evidence>
<dbReference type="EMBL" id="JAFKGL010000010">
    <property type="protein sequence ID" value="MBN9412432.1"/>
    <property type="molecule type" value="Genomic_DNA"/>
</dbReference>
<gene>
    <name evidence="7" type="ORF">J0H12_00700</name>
</gene>
<keyword evidence="1 5" id="KW-0489">Methyltransferase</keyword>
<dbReference type="PROSITE" id="PS51686">
    <property type="entry name" value="SAM_MT_RSMB_NOP"/>
    <property type="match status" value="1"/>
</dbReference>
<evidence type="ECO:0000313" key="8">
    <source>
        <dbReference type="Proteomes" id="UP000664414"/>
    </source>
</evidence>
<dbReference type="Gene3D" id="3.30.70.1170">
    <property type="entry name" value="Sun protein, domain 3"/>
    <property type="match status" value="1"/>
</dbReference>
<protein>
    <submittedName>
        <fullName evidence="7">RsmB/NOP family class I SAM-dependent RNA methyltransferase</fullName>
    </submittedName>
</protein>
<comment type="caution">
    <text evidence="7">The sequence shown here is derived from an EMBL/GenBank/DDBJ whole genome shotgun (WGS) entry which is preliminary data.</text>
</comment>
<dbReference type="AlphaFoldDB" id="A0A8J7TTQ3"/>
<feature type="active site" description="Nucleophile" evidence="5">
    <location>
        <position position="358"/>
    </location>
</feature>
<organism evidence="7 8">
    <name type="scientific">Candidatus Paracaedimonas acanthamoebae</name>
    <dbReference type="NCBI Taxonomy" id="244581"/>
    <lineage>
        <taxon>Bacteria</taxon>
        <taxon>Pseudomonadati</taxon>
        <taxon>Pseudomonadota</taxon>
        <taxon>Alphaproteobacteria</taxon>
        <taxon>Holosporales</taxon>
        <taxon>Caedimonadaceae</taxon>
        <taxon>Candidatus Paracaedimonas</taxon>
    </lineage>
</organism>
<comment type="caution">
    <text evidence="5">Lacks conserved residue(s) required for the propagation of feature annotation.</text>
</comment>
<proteinExistence type="inferred from homology"/>
<keyword evidence="2 5" id="KW-0808">Transferase</keyword>
<dbReference type="GO" id="GO:0003723">
    <property type="term" value="F:RNA binding"/>
    <property type="evidence" value="ECO:0007669"/>
    <property type="project" value="UniProtKB-UniRule"/>
</dbReference>
<name>A0A8J7TTQ3_9PROT</name>
<reference evidence="7" key="1">
    <citation type="submission" date="2021-02" db="EMBL/GenBank/DDBJ databases">
        <title>Thiocyanate and organic carbon inputs drive convergent selection for specific autotrophic Afipia and Thiobacillus strains within complex microbiomes.</title>
        <authorList>
            <person name="Huddy R.J."/>
            <person name="Sachdeva R."/>
            <person name="Kadzinga F."/>
            <person name="Kantor R.S."/>
            <person name="Harrison S.T.L."/>
            <person name="Banfield J.F."/>
        </authorList>
    </citation>
    <scope>NUCLEOTIDE SEQUENCE</scope>
    <source>
        <strain evidence="7">SCN18_10_11_15_R4_P_38_20</strain>
    </source>
</reference>